<gene>
    <name evidence="2" type="primary">pelA</name>
    <name evidence="2" type="ORF">GM920_02160</name>
</gene>
<comment type="caution">
    <text evidence="2">The sequence shown here is derived from an EMBL/GenBank/DDBJ whole genome shotgun (WGS) entry which is preliminary data.</text>
</comment>
<keyword evidence="3" id="KW-1185">Reference proteome</keyword>
<dbReference type="EMBL" id="WNXC01000001">
    <property type="protein sequence ID" value="MBB2147706.1"/>
    <property type="molecule type" value="Genomic_DNA"/>
</dbReference>
<feature type="signal peptide" evidence="1">
    <location>
        <begin position="1"/>
        <end position="19"/>
    </location>
</feature>
<keyword evidence="1" id="KW-0732">Signal</keyword>
<protein>
    <submittedName>
        <fullName evidence="2">Pectate lyase</fullName>
        <ecNumber evidence="2">4.2.2.2</ecNumber>
    </submittedName>
</protein>
<sequence length="346" mass="39187">MKILTFALMVVLQSSCALAQNTNKASSDLDSTAEKILVYQRSVGGWPKAVGKVAIDYDQELSAQQRLEIKADSLHDDATIDNKATTRELRYLAGAYRNTRNSKYLAAVKKGIDYLFKAQYENGGWPQYFPDHHLYRGQVTYNDNAMVNVLNVLQDLAEGKEGFEVLSEEYRKRALGAIEKGISCILKTQVLQDGKLTVWCAQYDQHSLEPAQARKFEPISLSGMESVYIVEFLMRQKNPSTAIIAAVKSAVAWFDKAKITGYDFVFIKDSKLPGGKDRVLKTDSSSVIWARFYDIPTNIPIFTGRESVPKKAVAEIELERRVGYAWYGKWPENLIDKKYPKWLKQL</sequence>
<organism evidence="2 3">
    <name type="scientific">Pedobacter gandavensis</name>
    <dbReference type="NCBI Taxonomy" id="2679963"/>
    <lineage>
        <taxon>Bacteria</taxon>
        <taxon>Pseudomonadati</taxon>
        <taxon>Bacteroidota</taxon>
        <taxon>Sphingobacteriia</taxon>
        <taxon>Sphingobacteriales</taxon>
        <taxon>Sphingobacteriaceae</taxon>
        <taxon>Pedobacter</taxon>
    </lineage>
</organism>
<dbReference type="NCBIfam" id="TIGR02474">
    <property type="entry name" value="pec_lyase"/>
    <property type="match status" value="1"/>
</dbReference>
<dbReference type="Proteomes" id="UP000636110">
    <property type="component" value="Unassembled WGS sequence"/>
</dbReference>
<dbReference type="RefSeq" id="WP_182952989.1">
    <property type="nucleotide sequence ID" value="NZ_WNXC01000001.1"/>
</dbReference>
<proteinExistence type="predicted"/>
<dbReference type="SUPFAM" id="SSF81853">
    <property type="entry name" value="Family 10 polysaccharide lyase"/>
    <property type="match status" value="1"/>
</dbReference>
<evidence type="ECO:0000313" key="2">
    <source>
        <dbReference type="EMBL" id="MBB2147706.1"/>
    </source>
</evidence>
<name>A0ABR6ERV1_9SPHI</name>
<dbReference type="InterPro" id="IPR012669">
    <property type="entry name" value="Pectate_lyase"/>
</dbReference>
<keyword evidence="2" id="KW-0456">Lyase</keyword>
<dbReference type="Gene3D" id="1.50.10.20">
    <property type="match status" value="1"/>
</dbReference>
<accession>A0ABR6ERV1</accession>
<dbReference type="Pfam" id="PF09492">
    <property type="entry name" value="Pec_lyase"/>
    <property type="match status" value="1"/>
</dbReference>
<dbReference type="GO" id="GO:0030570">
    <property type="term" value="F:pectate lyase activity"/>
    <property type="evidence" value="ECO:0007669"/>
    <property type="project" value="UniProtKB-EC"/>
</dbReference>
<reference evidence="2 3" key="1">
    <citation type="submission" date="2019-11" db="EMBL/GenBank/DDBJ databases">
        <title>Description of Pedobacter sp. LMG 31462T.</title>
        <authorList>
            <person name="Carlier A."/>
            <person name="Qi S."/>
            <person name="Vandamme P."/>
        </authorList>
    </citation>
    <scope>NUCLEOTIDE SEQUENCE [LARGE SCALE GENOMIC DNA]</scope>
    <source>
        <strain evidence="2 3">LMG 31462</strain>
    </source>
</reference>
<evidence type="ECO:0000256" key="1">
    <source>
        <dbReference type="SAM" id="SignalP"/>
    </source>
</evidence>
<dbReference type="EC" id="4.2.2.2" evidence="2"/>
<evidence type="ECO:0000313" key="3">
    <source>
        <dbReference type="Proteomes" id="UP000636110"/>
    </source>
</evidence>
<feature type="chain" id="PRO_5046303819" evidence="1">
    <location>
        <begin position="20"/>
        <end position="346"/>
    </location>
</feature>